<dbReference type="PANTHER" id="PTHR23354:SF62">
    <property type="entry name" value="MUSTARD, ISOFORM V"/>
    <property type="match status" value="1"/>
</dbReference>
<evidence type="ECO:0000256" key="4">
    <source>
        <dbReference type="ARBA" id="ARBA00040604"/>
    </source>
</evidence>
<evidence type="ECO:0000256" key="2">
    <source>
        <dbReference type="ARBA" id="ARBA00009540"/>
    </source>
</evidence>
<keyword evidence="7" id="KW-1185">Reference proteome</keyword>
<comment type="subcellular location">
    <subcellularLocation>
        <location evidence="1">Mitochondrion</location>
    </subcellularLocation>
</comment>
<protein>
    <recommendedName>
        <fullName evidence="4">Oxidation resistance protein 1</fullName>
    </recommendedName>
</protein>
<comment type="caution">
    <text evidence="6">The sequence shown here is derived from an EMBL/GenBank/DDBJ whole genome shotgun (WGS) entry which is preliminary data.</text>
</comment>
<evidence type="ECO:0000256" key="1">
    <source>
        <dbReference type="ARBA" id="ARBA00004173"/>
    </source>
</evidence>
<feature type="non-terminal residue" evidence="6">
    <location>
        <position position="1"/>
    </location>
</feature>
<dbReference type="AlphaFoldDB" id="A0A1Y2EWH3"/>
<dbReference type="GO" id="GO:0005634">
    <property type="term" value="C:nucleus"/>
    <property type="evidence" value="ECO:0007669"/>
    <property type="project" value="TreeGrafter"/>
</dbReference>
<dbReference type="PANTHER" id="PTHR23354">
    <property type="entry name" value="NUCLEOLAR PROTEIN 7/ESTROGEN RECEPTOR COACTIVATOR-RELATED"/>
    <property type="match status" value="1"/>
</dbReference>
<dbReference type="GO" id="GO:0005739">
    <property type="term" value="C:mitochondrion"/>
    <property type="evidence" value="ECO:0007669"/>
    <property type="project" value="UniProtKB-SubCell"/>
</dbReference>
<reference evidence="6 7" key="1">
    <citation type="submission" date="2016-08" db="EMBL/GenBank/DDBJ databases">
        <title>A Parts List for Fungal Cellulosomes Revealed by Comparative Genomics.</title>
        <authorList>
            <consortium name="DOE Joint Genome Institute"/>
            <person name="Haitjema C.H."/>
            <person name="Gilmore S.P."/>
            <person name="Henske J.K."/>
            <person name="Solomon K.V."/>
            <person name="De Groot R."/>
            <person name="Kuo A."/>
            <person name="Mondo S.J."/>
            <person name="Salamov A.A."/>
            <person name="Labutti K."/>
            <person name="Zhao Z."/>
            <person name="Chiniquy J."/>
            <person name="Barry K."/>
            <person name="Brewer H.M."/>
            <person name="Purvine S.O."/>
            <person name="Wright A.T."/>
            <person name="Boxma B."/>
            <person name="Van Alen T."/>
            <person name="Hackstein J.H."/>
            <person name="Baker S.E."/>
            <person name="Grigoriev I.V."/>
            <person name="O'Malley M.A."/>
        </authorList>
    </citation>
    <scope>NUCLEOTIDE SEQUENCE [LARGE SCALE GENOMIC DNA]</scope>
    <source>
        <strain evidence="6 7">G1</strain>
    </source>
</reference>
<evidence type="ECO:0000259" key="5">
    <source>
        <dbReference type="PROSITE" id="PS51886"/>
    </source>
</evidence>
<dbReference type="SMART" id="SM00584">
    <property type="entry name" value="TLDc"/>
    <property type="match status" value="1"/>
</dbReference>
<dbReference type="Proteomes" id="UP000193920">
    <property type="component" value="Unassembled WGS sequence"/>
</dbReference>
<dbReference type="GO" id="GO:0006979">
    <property type="term" value="P:response to oxidative stress"/>
    <property type="evidence" value="ECO:0007669"/>
    <property type="project" value="TreeGrafter"/>
</dbReference>
<comment type="similarity">
    <text evidence="2">Belongs to the OXR1 family.</text>
</comment>
<feature type="domain" description="TLDc" evidence="5">
    <location>
        <begin position="1"/>
        <end position="144"/>
    </location>
</feature>
<dbReference type="InterPro" id="IPR006571">
    <property type="entry name" value="TLDc_dom"/>
</dbReference>
<dbReference type="Pfam" id="PF07534">
    <property type="entry name" value="TLD"/>
    <property type="match status" value="1"/>
</dbReference>
<evidence type="ECO:0000313" key="6">
    <source>
        <dbReference type="EMBL" id="ORY75175.1"/>
    </source>
</evidence>
<dbReference type="OrthoDB" id="26679at2759"/>
<proteinExistence type="inferred from homology"/>
<keyword evidence="3" id="KW-0496">Mitochondrion</keyword>
<dbReference type="PROSITE" id="PS51886">
    <property type="entry name" value="TLDC"/>
    <property type="match status" value="1"/>
</dbReference>
<evidence type="ECO:0000313" key="7">
    <source>
        <dbReference type="Proteomes" id="UP000193920"/>
    </source>
</evidence>
<gene>
    <name evidence="6" type="ORF">LY90DRAFT_401327</name>
</gene>
<accession>A0A1Y2EWH3</accession>
<name>A0A1Y2EWH3_9FUNG</name>
<sequence>WELVYNIIDYGSSISTLLTNCEETHLNGSFLLAILDTEGRIYGAYLSEILHVSKTFYGSGECFLWRLNDENKEIEYFRGSFENQYHIVTDKSFIAFGGGNGDFGLYISSDLLNGYTSFCPTYNNPPLTPSCKFECVNIELWGFNFSK</sequence>
<evidence type="ECO:0000256" key="3">
    <source>
        <dbReference type="ARBA" id="ARBA00023128"/>
    </source>
</evidence>
<organism evidence="6 7">
    <name type="scientific">Neocallimastix californiae</name>
    <dbReference type="NCBI Taxonomy" id="1754190"/>
    <lineage>
        <taxon>Eukaryota</taxon>
        <taxon>Fungi</taxon>
        <taxon>Fungi incertae sedis</taxon>
        <taxon>Chytridiomycota</taxon>
        <taxon>Chytridiomycota incertae sedis</taxon>
        <taxon>Neocallimastigomycetes</taxon>
        <taxon>Neocallimastigales</taxon>
        <taxon>Neocallimastigaceae</taxon>
        <taxon>Neocallimastix</taxon>
    </lineage>
</organism>
<dbReference type="EMBL" id="MCOG01000026">
    <property type="protein sequence ID" value="ORY75175.1"/>
    <property type="molecule type" value="Genomic_DNA"/>
</dbReference>